<accession>A0AAE1K2H1</accession>
<dbReference type="EMBL" id="JAWQEG010004530">
    <property type="protein sequence ID" value="KAK3861218.1"/>
    <property type="molecule type" value="Genomic_DNA"/>
</dbReference>
<feature type="domain" description="NADH:ubiquinone oxidoreductase intermediate-associated protein 30" evidence="2">
    <location>
        <begin position="61"/>
        <end position="226"/>
    </location>
</feature>
<dbReference type="AlphaFoldDB" id="A0AAE1K2H1"/>
<dbReference type="Pfam" id="PF08547">
    <property type="entry name" value="CIA30"/>
    <property type="match status" value="1"/>
</dbReference>
<keyword evidence="4" id="KW-1185">Reference proteome</keyword>
<sequence length="234" mass="25838">MQLTSLLKDSDKIPFNQMSSRRGMKLAQILLGATVGLGTACLTQGLVAVSGGTTGKSMMMYDFRTLTSLDNWHESSDTVRQPGMSKGAFVIQKTQLFQRAVMFSMINPQPNGAGFVGFATHDGWDLSQHSGIELRVRGQGDNLVYKVNFKHKGQGDGTVSYEAFYEIPKNEWRMVVLPFSEFKPYYRGAEVPDAEPLDTSDITTTILQIVGGVYSDFKQKGTSSLEIDYLKAIP</sequence>
<dbReference type="Proteomes" id="UP001286313">
    <property type="component" value="Unassembled WGS sequence"/>
</dbReference>
<dbReference type="Gene3D" id="2.60.120.430">
    <property type="entry name" value="Galactose-binding lectin"/>
    <property type="match status" value="1"/>
</dbReference>
<dbReference type="InterPro" id="IPR039131">
    <property type="entry name" value="NDUFAF1"/>
</dbReference>
<evidence type="ECO:0000256" key="1">
    <source>
        <dbReference type="ARBA" id="ARBA00007884"/>
    </source>
</evidence>
<comment type="caution">
    <text evidence="3">The sequence shown here is derived from an EMBL/GenBank/DDBJ whole genome shotgun (WGS) entry which is preliminary data.</text>
</comment>
<gene>
    <name evidence="3" type="ORF">Pcinc_032793</name>
</gene>
<organism evidence="3 4">
    <name type="scientific">Petrolisthes cinctipes</name>
    <name type="common">Flat porcelain crab</name>
    <dbReference type="NCBI Taxonomy" id="88211"/>
    <lineage>
        <taxon>Eukaryota</taxon>
        <taxon>Metazoa</taxon>
        <taxon>Ecdysozoa</taxon>
        <taxon>Arthropoda</taxon>
        <taxon>Crustacea</taxon>
        <taxon>Multicrustacea</taxon>
        <taxon>Malacostraca</taxon>
        <taxon>Eumalacostraca</taxon>
        <taxon>Eucarida</taxon>
        <taxon>Decapoda</taxon>
        <taxon>Pleocyemata</taxon>
        <taxon>Anomura</taxon>
        <taxon>Galatheoidea</taxon>
        <taxon>Porcellanidae</taxon>
        <taxon>Petrolisthes</taxon>
    </lineage>
</organism>
<evidence type="ECO:0000259" key="2">
    <source>
        <dbReference type="Pfam" id="PF08547"/>
    </source>
</evidence>
<dbReference type="PANTHER" id="PTHR13194:SF19">
    <property type="entry name" value="NAD(P)-BINDING ROSSMANN-FOLD SUPERFAMILY PROTEIN"/>
    <property type="match status" value="1"/>
</dbReference>
<comment type="similarity">
    <text evidence="1">Belongs to the CIA30 family.</text>
</comment>
<dbReference type="SUPFAM" id="SSF49785">
    <property type="entry name" value="Galactose-binding domain-like"/>
    <property type="match status" value="1"/>
</dbReference>
<reference evidence="3" key="1">
    <citation type="submission" date="2023-10" db="EMBL/GenBank/DDBJ databases">
        <title>Genome assemblies of two species of porcelain crab, Petrolisthes cinctipes and Petrolisthes manimaculis (Anomura: Porcellanidae).</title>
        <authorList>
            <person name="Angst P."/>
        </authorList>
    </citation>
    <scope>NUCLEOTIDE SEQUENCE</scope>
    <source>
        <strain evidence="3">PB745_01</strain>
        <tissue evidence="3">Gill</tissue>
    </source>
</reference>
<protein>
    <recommendedName>
        <fullName evidence="2">NADH:ubiquinone oxidoreductase intermediate-associated protein 30 domain-containing protein</fullName>
    </recommendedName>
</protein>
<evidence type="ECO:0000313" key="3">
    <source>
        <dbReference type="EMBL" id="KAK3861218.1"/>
    </source>
</evidence>
<name>A0AAE1K2H1_PETCI</name>
<evidence type="ECO:0000313" key="4">
    <source>
        <dbReference type="Proteomes" id="UP001286313"/>
    </source>
</evidence>
<dbReference type="GO" id="GO:0051082">
    <property type="term" value="F:unfolded protein binding"/>
    <property type="evidence" value="ECO:0007669"/>
    <property type="project" value="TreeGrafter"/>
</dbReference>
<dbReference type="PANTHER" id="PTHR13194">
    <property type="entry name" value="COMPLEX I INTERMEDIATE-ASSOCIATED PROTEIN 30"/>
    <property type="match status" value="1"/>
</dbReference>
<dbReference type="GO" id="GO:0010257">
    <property type="term" value="P:NADH dehydrogenase complex assembly"/>
    <property type="evidence" value="ECO:0007669"/>
    <property type="project" value="TreeGrafter"/>
</dbReference>
<dbReference type="InterPro" id="IPR013857">
    <property type="entry name" value="NADH-UbQ_OxRdtase-assoc_prot30"/>
</dbReference>
<dbReference type="InterPro" id="IPR008979">
    <property type="entry name" value="Galactose-bd-like_sf"/>
</dbReference>
<proteinExistence type="inferred from homology"/>